<comment type="similarity">
    <text evidence="2">Belongs to the REXO1/REXO3 family.</text>
</comment>
<gene>
    <name evidence="7" type="ORF">VFH_I278840</name>
</gene>
<evidence type="ECO:0000313" key="7">
    <source>
        <dbReference type="EMBL" id="CAI8586973.1"/>
    </source>
</evidence>
<sequence length="232" mass="26626">MLTGLMDNHWKACTDWVNPNGKPNLQFFSTHFGSSKVQVDKLLLLITLKLCKIEIPLTRLHHNCEMVLCEDGTEALVEVCIVDHNLEVKLHELVKPEKAIKDYRTEITGVSSKDLETVTRSLADIQKLMKKWLSSGAILVGHSLYNDLRVLKLYYDRVVDTAYIFQPMDGATHRRPSLNSLCQAKCKEVKKEFQWLSFLIGDFDKLLVKVSPFWLCLASVLLKLPIWKEIKT</sequence>
<evidence type="ECO:0000256" key="1">
    <source>
        <dbReference type="ARBA" id="ARBA00004123"/>
    </source>
</evidence>
<dbReference type="InterPro" id="IPR047021">
    <property type="entry name" value="REXO1/3/4-like"/>
</dbReference>
<dbReference type="Gene3D" id="3.30.420.10">
    <property type="entry name" value="Ribonuclease H-like superfamily/Ribonuclease H"/>
    <property type="match status" value="1"/>
</dbReference>
<evidence type="ECO:0000313" key="8">
    <source>
        <dbReference type="Proteomes" id="UP001157006"/>
    </source>
</evidence>
<dbReference type="PANTHER" id="PTHR12801">
    <property type="entry name" value="RNA EXONUCLEASE REXO1 / RECO3 FAMILY MEMBER-RELATED"/>
    <property type="match status" value="1"/>
</dbReference>
<organism evidence="7 8">
    <name type="scientific">Vicia faba</name>
    <name type="common">Broad bean</name>
    <name type="synonym">Faba vulgaris</name>
    <dbReference type="NCBI Taxonomy" id="3906"/>
    <lineage>
        <taxon>Eukaryota</taxon>
        <taxon>Viridiplantae</taxon>
        <taxon>Streptophyta</taxon>
        <taxon>Embryophyta</taxon>
        <taxon>Tracheophyta</taxon>
        <taxon>Spermatophyta</taxon>
        <taxon>Magnoliopsida</taxon>
        <taxon>eudicotyledons</taxon>
        <taxon>Gunneridae</taxon>
        <taxon>Pentapetalae</taxon>
        <taxon>rosids</taxon>
        <taxon>fabids</taxon>
        <taxon>Fabales</taxon>
        <taxon>Fabaceae</taxon>
        <taxon>Papilionoideae</taxon>
        <taxon>50 kb inversion clade</taxon>
        <taxon>NPAAA clade</taxon>
        <taxon>Hologalegina</taxon>
        <taxon>IRL clade</taxon>
        <taxon>Fabeae</taxon>
        <taxon>Vicia</taxon>
    </lineage>
</organism>
<dbReference type="InterPro" id="IPR013520">
    <property type="entry name" value="Ribonucl_H"/>
</dbReference>
<evidence type="ECO:0000256" key="3">
    <source>
        <dbReference type="ARBA" id="ARBA00022722"/>
    </source>
</evidence>
<dbReference type="EMBL" id="OX451736">
    <property type="protein sequence ID" value="CAI8586973.1"/>
    <property type="molecule type" value="Genomic_DNA"/>
</dbReference>
<keyword evidence="4" id="KW-0378">Hydrolase</keyword>
<dbReference type="SMART" id="SM00479">
    <property type="entry name" value="EXOIII"/>
    <property type="match status" value="1"/>
</dbReference>
<dbReference type="AlphaFoldDB" id="A0AAV0YP00"/>
<dbReference type="InterPro" id="IPR036397">
    <property type="entry name" value="RNaseH_sf"/>
</dbReference>
<reference evidence="7 8" key="1">
    <citation type="submission" date="2023-01" db="EMBL/GenBank/DDBJ databases">
        <authorList>
            <person name="Kreplak J."/>
        </authorList>
    </citation>
    <scope>NUCLEOTIDE SEQUENCE [LARGE SCALE GENOMIC DNA]</scope>
</reference>
<evidence type="ECO:0000259" key="6">
    <source>
        <dbReference type="SMART" id="SM00479"/>
    </source>
</evidence>
<proteinExistence type="inferred from homology"/>
<dbReference type="InterPro" id="IPR012337">
    <property type="entry name" value="RNaseH-like_sf"/>
</dbReference>
<accession>A0AAV0YP00</accession>
<keyword evidence="3" id="KW-0540">Nuclease</keyword>
<protein>
    <recommendedName>
        <fullName evidence="6">Exonuclease domain-containing protein</fullName>
    </recommendedName>
</protein>
<keyword evidence="8" id="KW-1185">Reference proteome</keyword>
<name>A0AAV0YP00_VICFA</name>
<dbReference type="PANTHER" id="PTHR12801:SF115">
    <property type="entry name" value="FI18136P1-RELATED"/>
    <property type="match status" value="1"/>
</dbReference>
<keyword evidence="5" id="KW-0539">Nucleus</keyword>
<dbReference type="GO" id="GO:0003676">
    <property type="term" value="F:nucleic acid binding"/>
    <property type="evidence" value="ECO:0007669"/>
    <property type="project" value="InterPro"/>
</dbReference>
<feature type="domain" description="Exonuclease" evidence="6">
    <location>
        <begin position="58"/>
        <end position="229"/>
    </location>
</feature>
<dbReference type="GO" id="GO:0004527">
    <property type="term" value="F:exonuclease activity"/>
    <property type="evidence" value="ECO:0007669"/>
    <property type="project" value="InterPro"/>
</dbReference>
<dbReference type="Proteomes" id="UP001157006">
    <property type="component" value="Chromosome 1L"/>
</dbReference>
<evidence type="ECO:0000256" key="4">
    <source>
        <dbReference type="ARBA" id="ARBA00022801"/>
    </source>
</evidence>
<evidence type="ECO:0000256" key="2">
    <source>
        <dbReference type="ARBA" id="ARBA00006357"/>
    </source>
</evidence>
<comment type="subcellular location">
    <subcellularLocation>
        <location evidence="1">Nucleus</location>
    </subcellularLocation>
</comment>
<evidence type="ECO:0000256" key="5">
    <source>
        <dbReference type="ARBA" id="ARBA00023242"/>
    </source>
</evidence>
<dbReference type="SUPFAM" id="SSF53098">
    <property type="entry name" value="Ribonuclease H-like"/>
    <property type="match status" value="1"/>
</dbReference>
<dbReference type="GO" id="GO:0005634">
    <property type="term" value="C:nucleus"/>
    <property type="evidence" value="ECO:0007669"/>
    <property type="project" value="UniProtKB-SubCell"/>
</dbReference>